<protein>
    <recommendedName>
        <fullName evidence="1">MrpR N-terminal core-binding domain-containing protein</fullName>
    </recommendedName>
</protein>
<dbReference type="GO" id="GO:0003677">
    <property type="term" value="F:DNA binding"/>
    <property type="evidence" value="ECO:0007669"/>
    <property type="project" value="InterPro"/>
</dbReference>
<evidence type="ECO:0000313" key="3">
    <source>
        <dbReference type="Proteomes" id="UP000476820"/>
    </source>
</evidence>
<dbReference type="Pfam" id="PF22822">
    <property type="entry name" value="MrpR_N_CB"/>
    <property type="match status" value="1"/>
</dbReference>
<evidence type="ECO:0000259" key="1">
    <source>
        <dbReference type="Pfam" id="PF22822"/>
    </source>
</evidence>
<dbReference type="InterPro" id="IPR011010">
    <property type="entry name" value="DNA_brk_join_enz"/>
</dbReference>
<comment type="caution">
    <text evidence="2">The sequence shown here is derived from an EMBL/GenBank/DDBJ whole genome shotgun (WGS) entry which is preliminary data.</text>
</comment>
<dbReference type="Proteomes" id="UP000476820">
    <property type="component" value="Unassembled WGS sequence"/>
</dbReference>
<dbReference type="InterPro" id="IPR055009">
    <property type="entry name" value="MrpR_N_CB"/>
</dbReference>
<dbReference type="OrthoDB" id="9785687at2"/>
<accession>A0A0M1M6V2</accession>
<sequence length="389" mass="46466">MPNIIIDGLKIEDLEFIGENYVRKTILQTEKRKEEVLDSYDEFQIRKLNFLNERYDNYNTKITYWNIYANMLHYHEKNTNTDLMNMEGTEIENLINACTYALVSAKKTARTFCIKYKNWAVDKGYIMINTLTNTSKIQEEKTLLKNRLYSKDTILNIIEKAQERFNLNFIKPLVLGRMGIIGKQAIYMRSLKWKDIDIEKCEITIHNEDETKFKIIKVDKWAIDTLLKIQKCIDSDMGFKRDMNIDTFIIEGEQYVLDSGFEGEMLKYNSLNNWMRNTATEFEITRISFAELLFSRQMELLLRRRKQRRLTNDDIQDVLTEYTFEEDISLAKVTILKRRYRDLAEDEVFRSINNDKDNKTTLKIRKERITMGNVEEEYEKIVEKLDFKI</sequence>
<proteinExistence type="predicted"/>
<feature type="domain" description="MrpR N-terminal core-binding" evidence="1">
    <location>
        <begin position="46"/>
        <end position="121"/>
    </location>
</feature>
<organism evidence="2 3">
    <name type="scientific">Clostridium botulinum</name>
    <dbReference type="NCBI Taxonomy" id="1491"/>
    <lineage>
        <taxon>Bacteria</taxon>
        <taxon>Bacillati</taxon>
        <taxon>Bacillota</taxon>
        <taxon>Clostridia</taxon>
        <taxon>Eubacteriales</taxon>
        <taxon>Clostridiaceae</taxon>
        <taxon>Clostridium</taxon>
    </lineage>
</organism>
<reference evidence="2 3" key="1">
    <citation type="submission" date="2019-04" db="EMBL/GenBank/DDBJ databases">
        <title>Genome sequencing of Clostridium botulinum Groups I-IV and Clostridium butyricum.</title>
        <authorList>
            <person name="Brunt J."/>
            <person name="Van Vliet A.H.M."/>
            <person name="Stringer S.C."/>
            <person name="Carter A.T."/>
            <person name="Peck M.W."/>
        </authorList>
    </citation>
    <scope>NUCLEOTIDE SEQUENCE [LARGE SCALE GENOMIC DNA]</scope>
    <source>
        <strain evidence="2 3">1605</strain>
    </source>
</reference>
<gene>
    <name evidence="2" type="ORF">FC774_08150</name>
</gene>
<dbReference type="EMBL" id="SWOV01000017">
    <property type="protein sequence ID" value="NFF87840.1"/>
    <property type="molecule type" value="Genomic_DNA"/>
</dbReference>
<dbReference type="AlphaFoldDB" id="A0A0M1M6V2"/>
<dbReference type="SUPFAM" id="SSF56349">
    <property type="entry name" value="DNA breaking-rejoining enzymes"/>
    <property type="match status" value="1"/>
</dbReference>
<dbReference type="RefSeq" id="WP_053341544.1">
    <property type="nucleotide sequence ID" value="NZ_LFPA01000001.1"/>
</dbReference>
<evidence type="ECO:0000313" key="2">
    <source>
        <dbReference type="EMBL" id="NFF87840.1"/>
    </source>
</evidence>
<name>A0A0M1M6V2_CLOBO</name>